<dbReference type="Proteomes" id="UP000320333">
    <property type="component" value="Unassembled WGS sequence"/>
</dbReference>
<organism evidence="9 10">
    <name type="scientific">Chytriomyces confervae</name>
    <dbReference type="NCBI Taxonomy" id="246404"/>
    <lineage>
        <taxon>Eukaryota</taxon>
        <taxon>Fungi</taxon>
        <taxon>Fungi incertae sedis</taxon>
        <taxon>Chytridiomycota</taxon>
        <taxon>Chytridiomycota incertae sedis</taxon>
        <taxon>Chytridiomycetes</taxon>
        <taxon>Chytridiales</taxon>
        <taxon>Chytriomycetaceae</taxon>
        <taxon>Chytriomyces</taxon>
    </lineage>
</organism>
<dbReference type="GO" id="GO:0007165">
    <property type="term" value="P:signal transduction"/>
    <property type="evidence" value="ECO:0007669"/>
    <property type="project" value="TreeGrafter"/>
</dbReference>
<dbReference type="InterPro" id="IPR020583">
    <property type="entry name" value="Inositol_monoP_metal-BS"/>
</dbReference>
<dbReference type="GO" id="GO:0046854">
    <property type="term" value="P:phosphatidylinositol phosphate biosynthetic process"/>
    <property type="evidence" value="ECO:0007669"/>
    <property type="project" value="InterPro"/>
</dbReference>
<feature type="binding site" evidence="7">
    <location>
        <position position="69"/>
    </location>
    <ligand>
        <name>Mg(2+)</name>
        <dbReference type="ChEBI" id="CHEBI:18420"/>
        <label>1</label>
        <note>catalytic</note>
    </ligand>
</feature>
<dbReference type="InterPro" id="IPR000760">
    <property type="entry name" value="Inositol_monophosphatase-like"/>
</dbReference>
<keyword evidence="6 7" id="KW-0460">Magnesium</keyword>
<evidence type="ECO:0000313" key="9">
    <source>
        <dbReference type="EMBL" id="TPX69507.1"/>
    </source>
</evidence>
<dbReference type="PANTHER" id="PTHR20854">
    <property type="entry name" value="INOSITOL MONOPHOSPHATASE"/>
    <property type="match status" value="1"/>
</dbReference>
<evidence type="ECO:0000313" key="10">
    <source>
        <dbReference type="Proteomes" id="UP000320333"/>
    </source>
</evidence>
<keyword evidence="5 8" id="KW-0378">Hydrolase</keyword>
<evidence type="ECO:0000256" key="6">
    <source>
        <dbReference type="ARBA" id="ARBA00022842"/>
    </source>
</evidence>
<dbReference type="PROSITE" id="PS00629">
    <property type="entry name" value="IMP_1"/>
    <property type="match status" value="1"/>
</dbReference>
<name>A0A507F1N3_9FUNG</name>
<dbReference type="Gene3D" id="3.40.190.80">
    <property type="match status" value="1"/>
</dbReference>
<feature type="binding site" evidence="7">
    <location>
        <position position="223"/>
    </location>
    <ligand>
        <name>Mg(2+)</name>
        <dbReference type="ChEBI" id="CHEBI:18420"/>
        <label>1</label>
        <note>catalytic</note>
    </ligand>
</feature>
<dbReference type="UniPathway" id="UPA00823">
    <property type="reaction ID" value="UER00788"/>
</dbReference>
<dbReference type="PROSITE" id="PS00630">
    <property type="entry name" value="IMP_2"/>
    <property type="match status" value="1"/>
</dbReference>
<dbReference type="InterPro" id="IPR033942">
    <property type="entry name" value="IMPase"/>
</dbReference>
<comment type="caution">
    <text evidence="9">The sequence shown here is derived from an EMBL/GenBank/DDBJ whole genome shotgun (WGS) entry which is preliminary data.</text>
</comment>
<evidence type="ECO:0000256" key="5">
    <source>
        <dbReference type="ARBA" id="ARBA00022801"/>
    </source>
</evidence>
<comment type="pathway">
    <text evidence="8">Polyol metabolism; myo-inositol biosynthesis; myo-inositol from D-glucose 6-phosphate: step 2/2.</text>
</comment>
<dbReference type="FunFam" id="3.30.540.10:FF:000004">
    <property type="entry name" value="Inositol-1-monophosphatase"/>
    <property type="match status" value="1"/>
</dbReference>
<evidence type="ECO:0000256" key="8">
    <source>
        <dbReference type="RuleBase" id="RU364068"/>
    </source>
</evidence>
<dbReference type="AlphaFoldDB" id="A0A507F1N3"/>
<evidence type="ECO:0000256" key="1">
    <source>
        <dbReference type="ARBA" id="ARBA00001033"/>
    </source>
</evidence>
<evidence type="ECO:0000256" key="7">
    <source>
        <dbReference type="PIRSR" id="PIRSR600760-2"/>
    </source>
</evidence>
<dbReference type="CDD" id="cd01639">
    <property type="entry name" value="IMPase"/>
    <property type="match status" value="1"/>
</dbReference>
<sequence length="293" mass="32162">MESLLASALEAARLAAPVIKAAFTNRSLQGILDLKSNTSDLVTATDKAVEQLLFAHLRQLHPTHSFIGEETYDNAQLTNNYTWVIDPVDGTTNFVHGFPYTCVSVALVFEKRAVVGVVLNPILNETFYAAKGMGAWMIDSDGVKYALPLHGLKPWAGFARSLISTEYGYERDERLDSKLKSLTSVLKAPSRGVRSLGSAALEACYTARGTFDLYWEAGVHMWDVAAAAVIVEEAGGVMANFDPVVPEGCNEEFLDLAQRKFIVVRPMEGGKTEAWAVVNELRSHLETLEYARD</sequence>
<dbReference type="PANTHER" id="PTHR20854:SF4">
    <property type="entry name" value="INOSITOL-1-MONOPHOSPHATASE-RELATED"/>
    <property type="match status" value="1"/>
</dbReference>
<dbReference type="EC" id="3.1.3.25" evidence="8"/>
<keyword evidence="10" id="KW-1185">Reference proteome</keyword>
<feature type="binding site" evidence="7">
    <location>
        <position position="89"/>
    </location>
    <ligand>
        <name>Mg(2+)</name>
        <dbReference type="ChEBI" id="CHEBI:18420"/>
        <label>1</label>
        <note>catalytic</note>
    </ligand>
</feature>
<dbReference type="OrthoDB" id="10254945at2759"/>
<evidence type="ECO:0000256" key="3">
    <source>
        <dbReference type="ARBA" id="ARBA00009759"/>
    </source>
</evidence>
<dbReference type="PRINTS" id="PR00377">
    <property type="entry name" value="IMPHPHTASES"/>
</dbReference>
<evidence type="ECO:0000256" key="2">
    <source>
        <dbReference type="ARBA" id="ARBA00001946"/>
    </source>
</evidence>
<proteinExistence type="inferred from homology"/>
<accession>A0A507F1N3</accession>
<evidence type="ECO:0000256" key="4">
    <source>
        <dbReference type="ARBA" id="ARBA00022723"/>
    </source>
</evidence>
<dbReference type="STRING" id="246404.A0A507F1N3"/>
<reference evidence="9 10" key="1">
    <citation type="journal article" date="2019" name="Sci. Rep.">
        <title>Comparative genomics of chytrid fungi reveal insights into the obligate biotrophic and pathogenic lifestyle of Synchytrium endobioticum.</title>
        <authorList>
            <person name="van de Vossenberg B.T.L.H."/>
            <person name="Warris S."/>
            <person name="Nguyen H.D.T."/>
            <person name="van Gent-Pelzer M.P.E."/>
            <person name="Joly D.L."/>
            <person name="van de Geest H.C."/>
            <person name="Bonants P.J.M."/>
            <person name="Smith D.S."/>
            <person name="Levesque C.A."/>
            <person name="van der Lee T.A.J."/>
        </authorList>
    </citation>
    <scope>NUCLEOTIDE SEQUENCE [LARGE SCALE GENOMIC DNA]</scope>
    <source>
        <strain evidence="9 10">CBS 675.73</strain>
    </source>
</reference>
<feature type="binding site" evidence="7">
    <location>
        <position position="86"/>
    </location>
    <ligand>
        <name>Mg(2+)</name>
        <dbReference type="ChEBI" id="CHEBI:18420"/>
        <label>1</label>
        <note>catalytic</note>
    </ligand>
</feature>
<comment type="similarity">
    <text evidence="3 8">Belongs to the inositol monophosphatase superfamily.</text>
</comment>
<dbReference type="Gene3D" id="3.30.540.10">
    <property type="entry name" value="Fructose-1,6-Bisphosphatase, subunit A, domain 1"/>
    <property type="match status" value="1"/>
</dbReference>
<keyword evidence="4 7" id="KW-0479">Metal-binding</keyword>
<dbReference type="Pfam" id="PF00459">
    <property type="entry name" value="Inositol_P"/>
    <property type="match status" value="1"/>
</dbReference>
<dbReference type="GO" id="GO:0046872">
    <property type="term" value="F:metal ion binding"/>
    <property type="evidence" value="ECO:0007669"/>
    <property type="project" value="UniProtKB-KW"/>
</dbReference>
<protein>
    <recommendedName>
        <fullName evidence="8">Inositol-1-monophosphatase</fullName>
        <ecNumber evidence="8">3.1.3.25</ecNumber>
    </recommendedName>
</protein>
<dbReference type="InterPro" id="IPR020550">
    <property type="entry name" value="Inositol_monophosphatase_CS"/>
</dbReference>
<comment type="cofactor">
    <cofactor evidence="2 7 8">
        <name>Mg(2+)</name>
        <dbReference type="ChEBI" id="CHEBI:18420"/>
    </cofactor>
</comment>
<dbReference type="SUPFAM" id="SSF56655">
    <property type="entry name" value="Carbohydrate phosphatase"/>
    <property type="match status" value="1"/>
</dbReference>
<dbReference type="GO" id="GO:0008934">
    <property type="term" value="F:inositol monophosphate 1-phosphatase activity"/>
    <property type="evidence" value="ECO:0007669"/>
    <property type="project" value="InterPro"/>
</dbReference>
<dbReference type="GO" id="GO:0006021">
    <property type="term" value="P:inositol biosynthetic process"/>
    <property type="evidence" value="ECO:0007669"/>
    <property type="project" value="UniProtKB-UniPathway"/>
</dbReference>
<dbReference type="EMBL" id="QEAP01000315">
    <property type="protein sequence ID" value="TPX69507.1"/>
    <property type="molecule type" value="Genomic_DNA"/>
</dbReference>
<gene>
    <name evidence="9" type="ORF">CcCBS67573_g06840</name>
</gene>
<comment type="catalytic activity">
    <reaction evidence="1 8">
        <text>a myo-inositol phosphate + H2O = myo-inositol + phosphate</text>
        <dbReference type="Rhea" id="RHEA:24056"/>
        <dbReference type="ChEBI" id="CHEBI:15377"/>
        <dbReference type="ChEBI" id="CHEBI:17268"/>
        <dbReference type="ChEBI" id="CHEBI:43474"/>
        <dbReference type="ChEBI" id="CHEBI:84139"/>
        <dbReference type="EC" id="3.1.3.25"/>
    </reaction>
</comment>